<dbReference type="AlphaFoldDB" id="A0A396I6F6"/>
<sequence length="256" mass="28841">MVKILSNTRMMAPTLTLHLLSLVLFFFTNGQGISARNLKTELQDQKQFDWGGHQDKQSEDPNQLFISGVHEANSKDLEDKQPKDLNQLLVWGGHQDKQSKDPNQLFASGVHEANSKDLEDKQPKDPNQLLVWGGHQDKQSKDLNQLFASDVHEANPKDLEDKQPGDPNQLLVWGGHEDKQPKDPNQLLVWGNREANSKDLDDHPSSNLDHTEAFKLGFFGLDDLHVGNVMALQFPVQKVPQFLSKKEANSIPFSLS</sequence>
<proteinExistence type="predicted"/>
<accession>A0A396I6F6</accession>
<organism evidence="4 5">
    <name type="scientific">Medicago truncatula</name>
    <name type="common">Barrel medic</name>
    <name type="synonym">Medicago tribuloides</name>
    <dbReference type="NCBI Taxonomy" id="3880"/>
    <lineage>
        <taxon>Eukaryota</taxon>
        <taxon>Viridiplantae</taxon>
        <taxon>Streptophyta</taxon>
        <taxon>Embryophyta</taxon>
        <taxon>Tracheophyta</taxon>
        <taxon>Spermatophyta</taxon>
        <taxon>Magnoliopsida</taxon>
        <taxon>eudicotyledons</taxon>
        <taxon>Gunneridae</taxon>
        <taxon>Pentapetalae</taxon>
        <taxon>rosids</taxon>
        <taxon>fabids</taxon>
        <taxon>Fabales</taxon>
        <taxon>Fabaceae</taxon>
        <taxon>Papilionoideae</taxon>
        <taxon>50 kb inversion clade</taxon>
        <taxon>NPAAA clade</taxon>
        <taxon>Hologalegina</taxon>
        <taxon>IRL clade</taxon>
        <taxon>Trifolieae</taxon>
        <taxon>Medicago</taxon>
    </lineage>
</organism>
<comment type="caution">
    <text evidence="4">The sequence shown here is derived from an EMBL/GenBank/DDBJ whole genome shotgun (WGS) entry which is preliminary data.</text>
</comment>
<dbReference type="Gramene" id="rna23637">
    <property type="protein sequence ID" value="RHN61199.1"/>
    <property type="gene ID" value="gene23637"/>
</dbReference>
<evidence type="ECO:0000313" key="4">
    <source>
        <dbReference type="EMBL" id="RHN61199.1"/>
    </source>
</evidence>
<evidence type="ECO:0000313" key="5">
    <source>
        <dbReference type="Proteomes" id="UP000265566"/>
    </source>
</evidence>
<protein>
    <submittedName>
        <fullName evidence="4">Putative BURP domain-containing protein</fullName>
    </submittedName>
</protein>
<feature type="compositionally biased region" description="Basic and acidic residues" evidence="1">
    <location>
        <begin position="113"/>
        <end position="124"/>
    </location>
</feature>
<evidence type="ECO:0000256" key="1">
    <source>
        <dbReference type="SAM" id="MobiDB-lite"/>
    </source>
</evidence>
<dbReference type="EMBL" id="PSQE01000004">
    <property type="protein sequence ID" value="RHN61199.1"/>
    <property type="molecule type" value="Genomic_DNA"/>
</dbReference>
<keyword evidence="2" id="KW-0732">Signal</keyword>
<evidence type="ECO:0000256" key="2">
    <source>
        <dbReference type="SAM" id="SignalP"/>
    </source>
</evidence>
<evidence type="ECO:0000259" key="3">
    <source>
        <dbReference type="PROSITE" id="PS51277"/>
    </source>
</evidence>
<reference evidence="5" key="1">
    <citation type="journal article" date="2018" name="Nat. Plants">
        <title>Whole-genome landscape of Medicago truncatula symbiotic genes.</title>
        <authorList>
            <person name="Pecrix Y."/>
            <person name="Staton S.E."/>
            <person name="Sallet E."/>
            <person name="Lelandais-Briere C."/>
            <person name="Moreau S."/>
            <person name="Carrere S."/>
            <person name="Blein T."/>
            <person name="Jardinaud M.F."/>
            <person name="Latrasse D."/>
            <person name="Zouine M."/>
            <person name="Zahm M."/>
            <person name="Kreplak J."/>
            <person name="Mayjonade B."/>
            <person name="Satge C."/>
            <person name="Perez M."/>
            <person name="Cauet S."/>
            <person name="Marande W."/>
            <person name="Chantry-Darmon C."/>
            <person name="Lopez-Roques C."/>
            <person name="Bouchez O."/>
            <person name="Berard A."/>
            <person name="Debelle F."/>
            <person name="Munos S."/>
            <person name="Bendahmane A."/>
            <person name="Berges H."/>
            <person name="Niebel A."/>
            <person name="Buitink J."/>
            <person name="Frugier F."/>
            <person name="Benhamed M."/>
            <person name="Crespi M."/>
            <person name="Gouzy J."/>
            <person name="Gamas P."/>
        </authorList>
    </citation>
    <scope>NUCLEOTIDE SEQUENCE [LARGE SCALE GENOMIC DNA]</scope>
    <source>
        <strain evidence="5">cv. Jemalong A17</strain>
    </source>
</reference>
<feature type="region of interest" description="Disordered" evidence="1">
    <location>
        <begin position="113"/>
        <end position="132"/>
    </location>
</feature>
<gene>
    <name evidence="4" type="ORF">MtrunA17_Chr4g0034021</name>
</gene>
<feature type="domain" description="BURP" evidence="3">
    <location>
        <begin position="218"/>
        <end position="256"/>
    </location>
</feature>
<feature type="compositionally biased region" description="Basic and acidic residues" evidence="1">
    <location>
        <begin position="155"/>
        <end position="164"/>
    </location>
</feature>
<dbReference type="PROSITE" id="PS51277">
    <property type="entry name" value="BURP"/>
    <property type="match status" value="1"/>
</dbReference>
<dbReference type="InterPro" id="IPR004873">
    <property type="entry name" value="BURP_dom"/>
</dbReference>
<dbReference type="Proteomes" id="UP000265566">
    <property type="component" value="Chromosome 4"/>
</dbReference>
<feature type="chain" id="PRO_5017413144" evidence="2">
    <location>
        <begin position="36"/>
        <end position="256"/>
    </location>
</feature>
<feature type="signal peptide" evidence="2">
    <location>
        <begin position="1"/>
        <end position="35"/>
    </location>
</feature>
<name>A0A396I6F6_MEDTR</name>
<feature type="region of interest" description="Disordered" evidence="1">
    <location>
        <begin position="155"/>
        <end position="184"/>
    </location>
</feature>